<dbReference type="Proteomes" id="UP000277498">
    <property type="component" value="Unassembled WGS sequence"/>
</dbReference>
<sequence length="185" mass="19585">MELAGKVLVAMPGMADPRFARAVVLICAHGPDSAMGLIVNKPSQELDFGGLLKHLGISPGASRREIRVQYGGPVERGRGFVLHSDDWRGADQGMMQVPGGLRLTVTLDILEALARGDGPARALLALGYAGWGPGQLEGEILRNDWLVADLPADLLFADSDGQKWALALKQMGIDPLTLSPVAGRA</sequence>
<evidence type="ECO:0000256" key="2">
    <source>
        <dbReference type="HAMAP-Rule" id="MF_00758"/>
    </source>
</evidence>
<evidence type="ECO:0000256" key="1">
    <source>
        <dbReference type="ARBA" id="ARBA00009600"/>
    </source>
</evidence>
<dbReference type="RefSeq" id="WP_124086020.1">
    <property type="nucleotide sequence ID" value="NZ_UXAW01000052.1"/>
</dbReference>
<name>A0A3P5WW97_9RHOB</name>
<dbReference type="GO" id="GO:0005829">
    <property type="term" value="C:cytosol"/>
    <property type="evidence" value="ECO:0007669"/>
    <property type="project" value="TreeGrafter"/>
</dbReference>
<dbReference type="SUPFAM" id="SSF143456">
    <property type="entry name" value="VC0467-like"/>
    <property type="match status" value="1"/>
</dbReference>
<accession>A0A3P5WW97</accession>
<protein>
    <recommendedName>
        <fullName evidence="2">UPF0301 protein XINFAN_01553</fullName>
    </recommendedName>
</protein>
<dbReference type="PANTHER" id="PTHR30327">
    <property type="entry name" value="UNCHARACTERIZED PROTEIN YQGE"/>
    <property type="match status" value="1"/>
</dbReference>
<dbReference type="InterPro" id="IPR003774">
    <property type="entry name" value="AlgH-like"/>
</dbReference>
<dbReference type="PANTHER" id="PTHR30327:SF1">
    <property type="entry name" value="UPF0301 PROTEIN YQGE"/>
    <property type="match status" value="1"/>
</dbReference>
<evidence type="ECO:0000313" key="3">
    <source>
        <dbReference type="EMBL" id="VDC26065.1"/>
    </source>
</evidence>
<dbReference type="Gene3D" id="3.40.1740.10">
    <property type="entry name" value="VC0467-like"/>
    <property type="match status" value="1"/>
</dbReference>
<evidence type="ECO:0000313" key="4">
    <source>
        <dbReference type="Proteomes" id="UP000277498"/>
    </source>
</evidence>
<dbReference type="HAMAP" id="MF_00758">
    <property type="entry name" value="UPF0301"/>
    <property type="match status" value="1"/>
</dbReference>
<keyword evidence="4" id="KW-1185">Reference proteome</keyword>
<dbReference type="Pfam" id="PF02622">
    <property type="entry name" value="DUF179"/>
    <property type="match status" value="1"/>
</dbReference>
<gene>
    <name evidence="3" type="ORF">XINFAN_01553</name>
</gene>
<dbReference type="EMBL" id="UXAW01000052">
    <property type="protein sequence ID" value="VDC26065.1"/>
    <property type="molecule type" value="Genomic_DNA"/>
</dbReference>
<reference evidence="3 4" key="1">
    <citation type="submission" date="2018-11" db="EMBL/GenBank/DDBJ databases">
        <authorList>
            <person name="Criscuolo A."/>
        </authorList>
    </citation>
    <scope>NUCLEOTIDE SEQUENCE [LARGE SCALE GENOMIC DNA]</scope>
    <source>
        <strain evidence="3">ACIP111625</strain>
    </source>
</reference>
<dbReference type="OrthoDB" id="9807486at2"/>
<proteinExistence type="inferred from homology"/>
<dbReference type="AlphaFoldDB" id="A0A3P5WW97"/>
<organism evidence="3 4">
    <name type="scientific">Pseudogemmobacter humi</name>
    <dbReference type="NCBI Taxonomy" id="2483812"/>
    <lineage>
        <taxon>Bacteria</taxon>
        <taxon>Pseudomonadati</taxon>
        <taxon>Pseudomonadota</taxon>
        <taxon>Alphaproteobacteria</taxon>
        <taxon>Rhodobacterales</taxon>
        <taxon>Paracoccaceae</taxon>
        <taxon>Pseudogemmobacter</taxon>
    </lineage>
</organism>
<comment type="similarity">
    <text evidence="1 2">Belongs to the UPF0301 (AlgH) family.</text>
</comment>